<dbReference type="Proteomes" id="UP000192917">
    <property type="component" value="Unassembled WGS sequence"/>
</dbReference>
<evidence type="ECO:0000313" key="3">
    <source>
        <dbReference type="EMBL" id="SME94761.1"/>
    </source>
</evidence>
<organism evidence="3 4">
    <name type="scientific">Tistlia consotensis USBA 355</name>
    <dbReference type="NCBI Taxonomy" id="560819"/>
    <lineage>
        <taxon>Bacteria</taxon>
        <taxon>Pseudomonadati</taxon>
        <taxon>Pseudomonadota</taxon>
        <taxon>Alphaproteobacteria</taxon>
        <taxon>Rhodospirillales</taxon>
        <taxon>Rhodovibrionaceae</taxon>
        <taxon>Tistlia</taxon>
    </lineage>
</organism>
<dbReference type="GO" id="GO:0005829">
    <property type="term" value="C:cytosol"/>
    <property type="evidence" value="ECO:0007669"/>
    <property type="project" value="TreeGrafter"/>
</dbReference>
<gene>
    <name evidence="3" type="ORF">SAMN05428998_101710</name>
</gene>
<dbReference type="Pfam" id="PF01042">
    <property type="entry name" value="Ribonuc_L-PSP"/>
    <property type="match status" value="1"/>
</dbReference>
<dbReference type="CDD" id="cd00448">
    <property type="entry name" value="YjgF_YER057c_UK114_family"/>
    <property type="match status" value="1"/>
</dbReference>
<dbReference type="PANTHER" id="PTHR11803">
    <property type="entry name" value="2-IMINOBUTANOATE/2-IMINOPROPANOATE DEAMINASE RIDA"/>
    <property type="match status" value="1"/>
</dbReference>
<dbReference type="EMBL" id="FWZX01000001">
    <property type="protein sequence ID" value="SME94761.1"/>
    <property type="molecule type" value="Genomic_DNA"/>
</dbReference>
<dbReference type="PANTHER" id="PTHR11803:SF58">
    <property type="entry name" value="PROTEIN HMF1-RELATED"/>
    <property type="match status" value="1"/>
</dbReference>
<sequence length="131" mass="13866">MAETIHRHGDPQGAPRPASRYSQLVSVEPHRRWVWFSGQVGVAPDGTLAEDAAGQIRQAWANLLALLHAEGLGPENLVRTNAYLTRQDLLPAYRAARDAALAGAAPASTLLVVAGLADPAWVVEIEAVAAS</sequence>
<dbReference type="GO" id="GO:0019239">
    <property type="term" value="F:deaminase activity"/>
    <property type="evidence" value="ECO:0007669"/>
    <property type="project" value="TreeGrafter"/>
</dbReference>
<dbReference type="InterPro" id="IPR035959">
    <property type="entry name" value="RutC-like_sf"/>
</dbReference>
<evidence type="ECO:0000256" key="2">
    <source>
        <dbReference type="SAM" id="MobiDB-lite"/>
    </source>
</evidence>
<accession>A0A1Y6BBQ5</accession>
<name>A0A1Y6BBQ5_9PROT</name>
<evidence type="ECO:0000256" key="1">
    <source>
        <dbReference type="ARBA" id="ARBA00010552"/>
    </source>
</evidence>
<evidence type="ECO:0000313" key="4">
    <source>
        <dbReference type="Proteomes" id="UP000192917"/>
    </source>
</evidence>
<feature type="compositionally biased region" description="Basic and acidic residues" evidence="2">
    <location>
        <begin position="1"/>
        <end position="10"/>
    </location>
</feature>
<feature type="region of interest" description="Disordered" evidence="2">
    <location>
        <begin position="1"/>
        <end position="21"/>
    </location>
</feature>
<dbReference type="InterPro" id="IPR006175">
    <property type="entry name" value="YjgF/YER057c/UK114"/>
</dbReference>
<protein>
    <submittedName>
        <fullName evidence="3">Enamine deaminase RidA, house cleaning of reactive enamine intermediates, YjgF/YER057c/UK114 family</fullName>
    </submittedName>
</protein>
<dbReference type="RefSeq" id="WP_085121024.1">
    <property type="nucleotide sequence ID" value="NZ_FWZX01000001.1"/>
</dbReference>
<keyword evidence="4" id="KW-1185">Reference proteome</keyword>
<dbReference type="AlphaFoldDB" id="A0A1Y6BBQ5"/>
<proteinExistence type="inferred from homology"/>
<dbReference type="Gene3D" id="3.30.1330.40">
    <property type="entry name" value="RutC-like"/>
    <property type="match status" value="1"/>
</dbReference>
<reference evidence="3 4" key="1">
    <citation type="submission" date="2017-04" db="EMBL/GenBank/DDBJ databases">
        <authorList>
            <person name="Afonso C.L."/>
            <person name="Miller P.J."/>
            <person name="Scott M.A."/>
            <person name="Spackman E."/>
            <person name="Goraichik I."/>
            <person name="Dimitrov K.M."/>
            <person name="Suarez D.L."/>
            <person name="Swayne D.E."/>
        </authorList>
    </citation>
    <scope>NUCLEOTIDE SEQUENCE [LARGE SCALE GENOMIC DNA]</scope>
    <source>
        <strain evidence="3 4">USBA 355</strain>
    </source>
</reference>
<comment type="similarity">
    <text evidence="1">Belongs to the RutC family.</text>
</comment>
<dbReference type="SUPFAM" id="SSF55298">
    <property type="entry name" value="YjgF-like"/>
    <property type="match status" value="1"/>
</dbReference>
<dbReference type="STRING" id="560819.SAMN05428998_101710"/>